<accession>A0A0A1VYK2</accession>
<dbReference type="EMBL" id="BBPA01000059">
    <property type="protein sequence ID" value="GAL94664.1"/>
    <property type="molecule type" value="Genomic_DNA"/>
</dbReference>
<sequence length="43" mass="5062">MWLLDSLWGLIQQTLNKFSNQWRVQAATDCSLRPTPFQLLPPF</sequence>
<dbReference type="AlphaFoldDB" id="A0A0A1VYK2"/>
<organism evidence="1 2">
    <name type="scientific">Microcystis aeruginosa NIES-44</name>
    <dbReference type="NCBI Taxonomy" id="449439"/>
    <lineage>
        <taxon>Bacteria</taxon>
        <taxon>Bacillati</taxon>
        <taxon>Cyanobacteriota</taxon>
        <taxon>Cyanophyceae</taxon>
        <taxon>Oscillatoriophycideae</taxon>
        <taxon>Chroococcales</taxon>
        <taxon>Microcystaceae</taxon>
        <taxon>Microcystis</taxon>
    </lineage>
</organism>
<comment type="caution">
    <text evidence="1">The sequence shown here is derived from an EMBL/GenBank/DDBJ whole genome shotgun (WGS) entry which is preliminary data.</text>
</comment>
<dbReference type="Proteomes" id="UP000030321">
    <property type="component" value="Unassembled WGS sequence"/>
</dbReference>
<name>A0A0A1VYK2_MICAE</name>
<evidence type="ECO:0000313" key="2">
    <source>
        <dbReference type="Proteomes" id="UP000030321"/>
    </source>
</evidence>
<proteinExistence type="predicted"/>
<reference evidence="2" key="1">
    <citation type="journal article" date="2015" name="Genome">
        <title>Whole Genome Sequence of the Non-Microcystin-Producing Microcystis aeruginosa Strain NIES-44.</title>
        <authorList>
            <person name="Okano K."/>
            <person name="Miyata N."/>
            <person name="Ozaki Y."/>
        </authorList>
    </citation>
    <scope>NUCLEOTIDE SEQUENCE [LARGE SCALE GENOMIC DNA]</scope>
    <source>
        <strain evidence="2">NIES-44</strain>
    </source>
</reference>
<protein>
    <submittedName>
        <fullName evidence="1">Uncharacterized protein</fullName>
    </submittedName>
</protein>
<gene>
    <name evidence="1" type="ORF">N44_03244</name>
</gene>
<evidence type="ECO:0000313" key="1">
    <source>
        <dbReference type="EMBL" id="GAL94664.1"/>
    </source>
</evidence>